<dbReference type="Proteomes" id="UP000279194">
    <property type="component" value="Unassembled WGS sequence"/>
</dbReference>
<dbReference type="OrthoDB" id="2205874at2"/>
<dbReference type="InterPro" id="IPR010572">
    <property type="entry name" value="Tail_dom"/>
</dbReference>
<protein>
    <submittedName>
        <fullName evidence="5">Uncharacterized protein</fullName>
    </submittedName>
</protein>
<evidence type="ECO:0000313" key="6">
    <source>
        <dbReference type="Proteomes" id="UP000279194"/>
    </source>
</evidence>
<comment type="caution">
    <text evidence="5">The sequence shown here is derived from an EMBL/GenBank/DDBJ whole genome shotgun (WGS) entry which is preliminary data.</text>
</comment>
<dbReference type="InterPro" id="IPR007119">
    <property type="entry name" value="Phage_tail_spike_N"/>
</dbReference>
<dbReference type="Pfam" id="PF07902">
    <property type="entry name" value="Gp58"/>
    <property type="match status" value="1"/>
</dbReference>
<dbReference type="EMBL" id="RCVM01000010">
    <property type="protein sequence ID" value="RLY03070.1"/>
    <property type="molecule type" value="Genomic_DNA"/>
</dbReference>
<evidence type="ECO:0000259" key="3">
    <source>
        <dbReference type="Pfam" id="PF06605"/>
    </source>
</evidence>
<feature type="compositionally biased region" description="Polar residues" evidence="2">
    <location>
        <begin position="231"/>
        <end position="241"/>
    </location>
</feature>
<accession>A0A3L9DWB1</accession>
<organism evidence="5 6">
    <name type="scientific">Streptococcus hillyeri</name>
    <dbReference type="NCBI Taxonomy" id="2282420"/>
    <lineage>
        <taxon>Bacteria</taxon>
        <taxon>Bacillati</taxon>
        <taxon>Bacillota</taxon>
        <taxon>Bacilli</taxon>
        <taxon>Lactobacillales</taxon>
        <taxon>Streptococcaceae</taxon>
        <taxon>Streptococcus</taxon>
    </lineage>
</organism>
<evidence type="ECO:0000256" key="1">
    <source>
        <dbReference type="SAM" id="Coils"/>
    </source>
</evidence>
<name>A0A3L9DWB1_9STRE</name>
<dbReference type="NCBIfam" id="TIGR01665">
    <property type="entry name" value="put_anti_recept"/>
    <property type="match status" value="1"/>
</dbReference>
<keyword evidence="6" id="KW-1185">Reference proteome</keyword>
<dbReference type="RefSeq" id="WP_121835607.1">
    <property type="nucleotide sequence ID" value="NZ_CP163513.1"/>
</dbReference>
<feature type="region of interest" description="Disordered" evidence="2">
    <location>
        <begin position="221"/>
        <end position="241"/>
    </location>
</feature>
<feature type="domain" description="Tail spike" evidence="3">
    <location>
        <begin position="96"/>
        <end position="376"/>
    </location>
</feature>
<proteinExistence type="predicted"/>
<dbReference type="Pfam" id="PF06605">
    <property type="entry name" value="Prophage_tail"/>
    <property type="match status" value="1"/>
</dbReference>
<evidence type="ECO:0000259" key="4">
    <source>
        <dbReference type="Pfam" id="PF07902"/>
    </source>
</evidence>
<feature type="coiled-coil region" evidence="1">
    <location>
        <begin position="968"/>
        <end position="998"/>
    </location>
</feature>
<feature type="domain" description="Gp58-like" evidence="4">
    <location>
        <begin position="1492"/>
        <end position="1701"/>
    </location>
</feature>
<reference evidence="5 6" key="1">
    <citation type="submission" date="2018-10" db="EMBL/GenBank/DDBJ databases">
        <title>Streptococcus hillyeri sp. nov., isolated from equine tracheal sample.</title>
        <authorList>
            <person name="Macfadyen A.C."/>
            <person name="Waller A."/>
            <person name="Paterson G.K."/>
        </authorList>
    </citation>
    <scope>NUCLEOTIDE SEQUENCE [LARGE SCALE GENOMIC DNA]</scope>
    <source>
        <strain evidence="5 6">28462</strain>
    </source>
</reference>
<gene>
    <name evidence="5" type="ORF">EAF07_05890</name>
</gene>
<evidence type="ECO:0000256" key="2">
    <source>
        <dbReference type="SAM" id="MobiDB-lite"/>
    </source>
</evidence>
<keyword evidence="1" id="KW-0175">Coiled coil</keyword>
<dbReference type="InterPro" id="IPR012892">
    <property type="entry name" value="Gp58"/>
</dbReference>
<sequence>MIYLFDKDEKLFKIVNKPAIKTALQKYTLTSERYVSDRLTVEMKALNADELEKVEYMAIQTIEDAHTFHYFYVAQKTSDNLTSLIGVQSGIEELRKTVVYDKRPQNAFAREVINDLLKDTNWQVRFIGETTPHSTNFYYVSTFDALKKVCEVWDLEMQFFVEMNGNQIGARYIDFKKKIGQAIGKRVVYGHNALQIIQEIERTNIFTALVGRGKGVQVSSAGDIAERSSSENKTTQAMQQSDGYGRKITFEDVVWSTAKGKPVNKPKGQKYLELPAMTKLYGIKNADGSMRPKIGFVEFPEEEDPEILAERTYKTLIDTARPQLTLKTSSVYLRGVKVGDTIRVVRHDKKLDYDTRIFEITFNRLNNQSSDIKLGDRVGESNEAKAQIIADKAIDNFVANEFSNFVQNLPDFLPSADGFNNNWYGAEDPSKKYPGKVIINDIWYKPDSEHEGHKIMLRWTGEVWEEILRTYDSEALRDRIAKEIAQVTAQIEASSAEHDRQVSDIRAQATDAKTLAQQAQQIGTQAKSDAANALTKALQYKSEAIAEAQRLDIAERQATEGKLATAKSQAVAEANRLIELTKSLLAGQIDGVSTELTQTKENIKLLATRATVDTLTGRVSSAESTLQVQAGEIASRVKTSDFDQAKQRLTTAESSITQLGNRITTEISETKGLIPKEFGGVNLLLNSSFEQTATTTAFVVGGQAYDKSAKNWNTYNGGISNPATSYHAYVGDGAERQSVGVFNESNGQRNWKGFSQNITSRIPQTTDNFMFSVDVFATGAGTKIFGGLYYYDKSGTRKFHAGQFNLIVDSFNKWQRVNVKVPFDKFTCDFGKSVLFYVYGYNFTTNSILYIDKLKLEIGEIATAHSVAPEELQDKLINAKTLITQTAQGQEQLSTRLSQTEGKVTTAETSIRQLINDVSSKVSQRDFDTATGRLTNAETLIAQHTGQIALKAEKTLVDNVKSTASDALAKAQANAQSITQAKAELKVATDKIASLVTKTDFNTATGRLSTLETSVEQHADEISKRLTSTQVEQAISGKGYQTKAQVDSNITGRGYITSSALQPYVTSTVLENKVTETAGSFERSITETKALIPTSTSVNLVDGTKDFSGSHFWIDGNWRLDGRTVAGADVLTWQSGNKASPTLTWQVEAGKEYIFSAYVAKETTGTVYFYLYNFGGDDITSTTRRNHHIDDVGTDFKRFTLHFVPTRSGKIRARFAILASDVGGFSVAGYQLLEGRLEQPWSPSVKELSVVTAFNTVKDTVDAHKRVIGDGSAISQAIQSASKFERSIVAGGDIYQAIETAKGLVSRVSSLSDGQNLVYDPTNFSKYKARTSNSTLALTGTSSYKLLRITQTGLSSPKWKGFQVPLHTQSFTAGEKLSYRVNLWVDVLPDDIVGIEIKNGTDKIAVFPIRLTQTGSSQIFTGTVTVSKTTTTTDDYGLHVWIRKNGTVAIGQISIVRGDVPPTSFVDSTSAMQLAAETQMSQLAGSWAVKNLTSAGTVLNQLNLNKDGSVKIDGKLVQITGTTYIQDGVITSAKIASLDAAKITAGTLDASRVNVINLNASKIVGLDANFIKAKIETAMIDWMKGKVITAKNEAMQINLNEANITFKANASIAFNSVYNTIHRTRGANTGFLKIEDSTGGGVNVIVGATSGNASQTIDTARFAGIVANRDNDMSDYVEIYGDYIYFKHAKNSKKMVFQAAAMTRDYNLLGILDKLIHNMNKLHRAGAFGRETHFTDDVSGVGFFD</sequence>
<evidence type="ECO:0000313" key="5">
    <source>
        <dbReference type="EMBL" id="RLY03070.1"/>
    </source>
</evidence>